<evidence type="ECO:0000259" key="1">
    <source>
        <dbReference type="Pfam" id="PF12697"/>
    </source>
</evidence>
<gene>
    <name evidence="2" type="ORF">GCM10010517_16860</name>
</gene>
<dbReference type="PANTHER" id="PTHR37017">
    <property type="entry name" value="AB HYDROLASE-1 DOMAIN-CONTAINING PROTEIN-RELATED"/>
    <property type="match status" value="1"/>
</dbReference>
<dbReference type="PANTHER" id="PTHR37017:SF11">
    <property type="entry name" value="ESTERASE_LIPASE_THIOESTERASE DOMAIN-CONTAINING PROTEIN"/>
    <property type="match status" value="1"/>
</dbReference>
<organism evidence="2 3">
    <name type="scientific">Streptosporangium fragile</name>
    <dbReference type="NCBI Taxonomy" id="46186"/>
    <lineage>
        <taxon>Bacteria</taxon>
        <taxon>Bacillati</taxon>
        <taxon>Actinomycetota</taxon>
        <taxon>Actinomycetes</taxon>
        <taxon>Streptosporangiales</taxon>
        <taxon>Streptosporangiaceae</taxon>
        <taxon>Streptosporangium</taxon>
    </lineage>
</organism>
<keyword evidence="3" id="KW-1185">Reference proteome</keyword>
<keyword evidence="2" id="KW-0378">Hydrolase</keyword>
<dbReference type="InterPro" id="IPR052897">
    <property type="entry name" value="Sec-Metab_Biosynth_Hydrolase"/>
</dbReference>
<dbReference type="Gene3D" id="3.40.50.1820">
    <property type="entry name" value="alpha/beta hydrolase"/>
    <property type="match status" value="1"/>
</dbReference>
<dbReference type="InterPro" id="IPR029058">
    <property type="entry name" value="AB_hydrolase_fold"/>
</dbReference>
<protein>
    <submittedName>
        <fullName evidence="2">Alpha/beta hydrolase</fullName>
    </submittedName>
</protein>
<reference evidence="3" key="1">
    <citation type="journal article" date="2019" name="Int. J. Syst. Evol. Microbiol.">
        <title>The Global Catalogue of Microorganisms (GCM) 10K type strain sequencing project: providing services to taxonomists for standard genome sequencing and annotation.</title>
        <authorList>
            <consortium name="The Broad Institute Genomics Platform"/>
            <consortium name="The Broad Institute Genome Sequencing Center for Infectious Disease"/>
            <person name="Wu L."/>
            <person name="Ma J."/>
        </authorList>
    </citation>
    <scope>NUCLEOTIDE SEQUENCE [LARGE SCALE GENOMIC DNA]</scope>
    <source>
        <strain evidence="3">JCM 6242</strain>
    </source>
</reference>
<sequence length="237" mass="26152">MATFVLVHGSWAGGWMWEPVRLALEADGHRVLTPSLTGMAERHHLAAPDVGVATHVRDVARLLQYERLSDVILVGHSYGGMVITGVAAAVPDRIGRLVYVDAFLPDPGERAWDLLPWQKDAFETLRLPDRPWLVRPVEATVFFPELEADYDGGRLTPMPIRTHEEPLPAMGDWAAAASIPSTYLHCTGEPAYFDEVAERARTRGHEIVTIDAGHMVIVSHPHEVADLLRRVAVPTPA</sequence>
<evidence type="ECO:0000313" key="3">
    <source>
        <dbReference type="Proteomes" id="UP001500831"/>
    </source>
</evidence>
<dbReference type="SUPFAM" id="SSF53474">
    <property type="entry name" value="alpha/beta-Hydrolases"/>
    <property type="match status" value="1"/>
</dbReference>
<dbReference type="GO" id="GO:0016787">
    <property type="term" value="F:hydrolase activity"/>
    <property type="evidence" value="ECO:0007669"/>
    <property type="project" value="UniProtKB-KW"/>
</dbReference>
<dbReference type="RefSeq" id="WP_344969459.1">
    <property type="nucleotide sequence ID" value="NZ_BAAAVI010000009.1"/>
</dbReference>
<dbReference type="Pfam" id="PF12697">
    <property type="entry name" value="Abhydrolase_6"/>
    <property type="match status" value="1"/>
</dbReference>
<comment type="caution">
    <text evidence="2">The sequence shown here is derived from an EMBL/GenBank/DDBJ whole genome shotgun (WGS) entry which is preliminary data.</text>
</comment>
<dbReference type="PRINTS" id="PR00111">
    <property type="entry name" value="ABHYDROLASE"/>
</dbReference>
<dbReference type="Proteomes" id="UP001500831">
    <property type="component" value="Unassembled WGS sequence"/>
</dbReference>
<dbReference type="EMBL" id="BAAAVI010000009">
    <property type="protein sequence ID" value="GAA2858414.1"/>
    <property type="molecule type" value="Genomic_DNA"/>
</dbReference>
<name>A0ABP6I992_9ACTN</name>
<dbReference type="InterPro" id="IPR000073">
    <property type="entry name" value="AB_hydrolase_1"/>
</dbReference>
<proteinExistence type="predicted"/>
<feature type="domain" description="AB hydrolase-1" evidence="1">
    <location>
        <begin position="4"/>
        <end position="226"/>
    </location>
</feature>
<accession>A0ABP6I992</accession>
<evidence type="ECO:0000313" key="2">
    <source>
        <dbReference type="EMBL" id="GAA2858414.1"/>
    </source>
</evidence>